<dbReference type="GO" id="GO:0008270">
    <property type="term" value="F:zinc ion binding"/>
    <property type="evidence" value="ECO:0007669"/>
    <property type="project" value="InterPro"/>
</dbReference>
<dbReference type="NCBIfam" id="TIGR00756">
    <property type="entry name" value="PPR"/>
    <property type="match status" value="3"/>
</dbReference>
<accession>A0A5K0ZY33</accession>
<dbReference type="Gramene" id="NC2G0006320.1">
    <property type="protein sequence ID" value="NC2G0006320.1:cds"/>
    <property type="gene ID" value="NC2G0006320"/>
</dbReference>
<dbReference type="PANTHER" id="PTHR47926">
    <property type="entry name" value="PENTATRICOPEPTIDE REPEAT-CONTAINING PROTEIN"/>
    <property type="match status" value="1"/>
</dbReference>
<dbReference type="GO" id="GO:0003723">
    <property type="term" value="F:RNA binding"/>
    <property type="evidence" value="ECO:0007669"/>
    <property type="project" value="InterPro"/>
</dbReference>
<organism evidence="4">
    <name type="scientific">Nymphaea colorata</name>
    <name type="common">pocket water lily</name>
    <dbReference type="NCBI Taxonomy" id="210225"/>
    <lineage>
        <taxon>Eukaryota</taxon>
        <taxon>Viridiplantae</taxon>
        <taxon>Streptophyta</taxon>
        <taxon>Embryophyta</taxon>
        <taxon>Tracheophyta</taxon>
        <taxon>Spermatophyta</taxon>
        <taxon>Magnoliopsida</taxon>
        <taxon>Nymphaeales</taxon>
        <taxon>Nymphaeaceae</taxon>
        <taxon>Nymphaea</taxon>
    </lineage>
</organism>
<dbReference type="Pfam" id="PF13041">
    <property type="entry name" value="PPR_2"/>
    <property type="match status" value="1"/>
</dbReference>
<dbReference type="InterPro" id="IPR046960">
    <property type="entry name" value="PPR_At4g14850-like_plant"/>
</dbReference>
<dbReference type="PROSITE" id="PS51375">
    <property type="entry name" value="PPR"/>
    <property type="match status" value="4"/>
</dbReference>
<reference evidence="4" key="1">
    <citation type="submission" date="2019-09" db="EMBL/GenBank/DDBJ databases">
        <authorList>
            <person name="Zhang L."/>
        </authorList>
    </citation>
    <scope>NUCLEOTIDE SEQUENCE</scope>
</reference>
<dbReference type="Pfam" id="PF13812">
    <property type="entry name" value="PPR_3"/>
    <property type="match status" value="1"/>
</dbReference>
<dbReference type="OMA" id="LRVCENC"/>
<dbReference type="Pfam" id="PF14432">
    <property type="entry name" value="DYW_deaminase"/>
    <property type="match status" value="1"/>
</dbReference>
<dbReference type="InterPro" id="IPR002885">
    <property type="entry name" value="PPR_rpt"/>
</dbReference>
<name>A0A5K0ZY33_9MAGN</name>
<feature type="repeat" description="PPR" evidence="2">
    <location>
        <begin position="121"/>
        <end position="155"/>
    </location>
</feature>
<feature type="repeat" description="PPR" evidence="2">
    <location>
        <begin position="191"/>
        <end position="221"/>
    </location>
</feature>
<dbReference type="Gene3D" id="1.25.40.10">
    <property type="entry name" value="Tetratricopeptide repeat domain"/>
    <property type="match status" value="3"/>
</dbReference>
<dbReference type="FunFam" id="1.25.40.10:FF:000090">
    <property type="entry name" value="Pentatricopeptide repeat-containing protein, chloroplastic"/>
    <property type="match status" value="1"/>
</dbReference>
<evidence type="ECO:0000256" key="2">
    <source>
        <dbReference type="PROSITE-ProRule" id="PRU00708"/>
    </source>
</evidence>
<dbReference type="Pfam" id="PF20431">
    <property type="entry name" value="E_motif"/>
    <property type="match status" value="1"/>
</dbReference>
<feature type="repeat" description="PPR" evidence="2">
    <location>
        <begin position="325"/>
        <end position="359"/>
    </location>
</feature>
<feature type="domain" description="DYW" evidence="3">
    <location>
        <begin position="548"/>
        <end position="632"/>
    </location>
</feature>
<proteinExistence type="predicted"/>
<dbReference type="FunFam" id="1.25.40.10:FF:000427">
    <property type="entry name" value="Pentatricopeptide repeat-containing protein chloroplastic"/>
    <property type="match status" value="1"/>
</dbReference>
<dbReference type="AlphaFoldDB" id="A0A5K0ZY33"/>
<dbReference type="EMBL" id="LR721780">
    <property type="protein sequence ID" value="VVV94311.1"/>
    <property type="molecule type" value="Genomic_DNA"/>
</dbReference>
<gene>
    <name evidence="4" type="ORF">NYM_LOCUS11895</name>
</gene>
<dbReference type="GO" id="GO:0009451">
    <property type="term" value="P:RNA modification"/>
    <property type="evidence" value="ECO:0007669"/>
    <property type="project" value="InterPro"/>
</dbReference>
<protein>
    <recommendedName>
        <fullName evidence="3">DYW domain-containing protein</fullName>
    </recommendedName>
</protein>
<sequence>MKIPLPASQIVKRFIFVEGLTHSSCLRFLSHWNDSVITQNHKRISADVDVASSYKQLLMDRFVSLLTSSSNLASLHQVHCQLLVTGFQHSNLLAAKLITSYSLYGGILFSRLIFDNAREKHIFLWNAIIRAYVKNGHNLEAVSLYSQMLSHGSLPDKFTFPFVLKACAELSYSFIGQATHCRLIIIGLDTDVYMGTALLHMYARCGLMDHARRLFDEMPIRDLVSWNSMISGCAQNGRAEESLMLFRELQLSENLVTVDAFTIVAVLSASAHLGSLGYGRCIHGFLMRNRIELNAIVGTALIDLYSKCGSIDMARQAFDLIERPDVISWGALITAYGVHGQSNNVVQAFSEMLLNNVKPDYVMFVSLLSACSHAGLVDYGLKCFKSMSLEHNIMPGIEHYACVTDLLGRAGRLQEAYDFIKAMPIAPNTCVWGALLGACRIHRNPELGEVAAQELFQLQTKDTGHFVCLSNIYADAGRLDDADKLRIVMKDKGLAKVPGCSFIEHGRIIHSFLVGNASHPQFEEIHLMLKSLAARMEEVCSEIPRSTVIGDLNSPLKNHIFSIHSEMLAIAFGIINTAPGTTIRISKNLRVCENCHSATKLISKIVEREIIVRDANRFHHFKGGSCSCGDYW</sequence>
<keyword evidence="1" id="KW-0677">Repeat</keyword>
<dbReference type="InterPro" id="IPR046848">
    <property type="entry name" value="E_motif"/>
</dbReference>
<evidence type="ECO:0000256" key="1">
    <source>
        <dbReference type="ARBA" id="ARBA00022737"/>
    </source>
</evidence>
<evidence type="ECO:0000313" key="4">
    <source>
        <dbReference type="EMBL" id="VVV94311.1"/>
    </source>
</evidence>
<dbReference type="Pfam" id="PF01535">
    <property type="entry name" value="PPR"/>
    <property type="match status" value="3"/>
</dbReference>
<dbReference type="InterPro" id="IPR032867">
    <property type="entry name" value="DYW_dom"/>
</dbReference>
<dbReference type="InterPro" id="IPR011990">
    <property type="entry name" value="TPR-like_helical_dom_sf"/>
</dbReference>
<feature type="repeat" description="PPR" evidence="2">
    <location>
        <begin position="222"/>
        <end position="252"/>
    </location>
</feature>
<evidence type="ECO:0000259" key="3">
    <source>
        <dbReference type="Pfam" id="PF14432"/>
    </source>
</evidence>